<keyword evidence="3" id="KW-1185">Reference proteome</keyword>
<dbReference type="Proteomes" id="UP001204772">
    <property type="component" value="Unassembled WGS sequence"/>
</dbReference>
<proteinExistence type="predicted"/>
<evidence type="ECO:0000313" key="3">
    <source>
        <dbReference type="Proteomes" id="UP001204772"/>
    </source>
</evidence>
<evidence type="ECO:0000313" key="2">
    <source>
        <dbReference type="EMBL" id="MCP1382896.1"/>
    </source>
</evidence>
<dbReference type="Pfam" id="PF08808">
    <property type="entry name" value="RES"/>
    <property type="match status" value="1"/>
</dbReference>
<name>A0ABT1FMB7_9BACT</name>
<feature type="domain" description="RES" evidence="1">
    <location>
        <begin position="12"/>
        <end position="138"/>
    </location>
</feature>
<dbReference type="EMBL" id="JAMZEL010000003">
    <property type="protein sequence ID" value="MCP1382896.1"/>
    <property type="molecule type" value="Genomic_DNA"/>
</dbReference>
<reference evidence="2 3" key="1">
    <citation type="submission" date="2022-06" db="EMBL/GenBank/DDBJ databases">
        <title>Runella sp. S5 genome sequencing.</title>
        <authorList>
            <person name="Park S."/>
        </authorList>
    </citation>
    <scope>NUCLEOTIDE SEQUENCE [LARGE SCALE GENOMIC DNA]</scope>
    <source>
        <strain evidence="2 3">S5</strain>
    </source>
</reference>
<gene>
    <name evidence="2" type="ORF">NCI00_10695</name>
</gene>
<dbReference type="SMART" id="SM00953">
    <property type="entry name" value="RES"/>
    <property type="match status" value="1"/>
</dbReference>
<dbReference type="RefSeq" id="WP_253527322.1">
    <property type="nucleotide sequence ID" value="NZ_JAMZEL010000003.1"/>
</dbReference>
<organism evidence="2 3">
    <name type="scientific">Runella salmonicolor</name>
    <dbReference type="NCBI Taxonomy" id="2950278"/>
    <lineage>
        <taxon>Bacteria</taxon>
        <taxon>Pseudomonadati</taxon>
        <taxon>Bacteroidota</taxon>
        <taxon>Cytophagia</taxon>
        <taxon>Cytophagales</taxon>
        <taxon>Spirosomataceae</taxon>
        <taxon>Runella</taxon>
    </lineage>
</organism>
<dbReference type="InterPro" id="IPR014914">
    <property type="entry name" value="RES_dom"/>
</dbReference>
<accession>A0ABT1FMB7</accession>
<comment type="caution">
    <text evidence="2">The sequence shown here is derived from an EMBL/GenBank/DDBJ whole genome shotgun (WGS) entry which is preliminary data.</text>
</comment>
<sequence>MEVFRICYEKYDNRLTSSGSANRWNLQGQQVIYTGSSRSLSTLELVVHRNVIVPTFQYKVMVISVADEENLVKHVRLADLPPDWRSLNAYSKLQRLGSEWYQRQETLMLKVPSAIISQEYNYVINTEHPDFSSKVQLVRTEDYFWDNRLL</sequence>
<protein>
    <submittedName>
        <fullName evidence="2">RES family NAD+ phosphorylase</fullName>
    </submittedName>
</protein>
<evidence type="ECO:0000259" key="1">
    <source>
        <dbReference type="SMART" id="SM00953"/>
    </source>
</evidence>